<keyword evidence="8 9" id="KW-0472">Membrane</keyword>
<dbReference type="EMBL" id="JQCN01000051">
    <property type="protein sequence ID" value="KRN98164.1"/>
    <property type="molecule type" value="Genomic_DNA"/>
</dbReference>
<dbReference type="NCBIfam" id="NF010156">
    <property type="entry name" value="PRK13635.1"/>
    <property type="match status" value="1"/>
</dbReference>
<dbReference type="PANTHER" id="PTHR43553">
    <property type="entry name" value="HEAVY METAL TRANSPORTER"/>
    <property type="match status" value="1"/>
</dbReference>
<reference evidence="11 12" key="1">
    <citation type="journal article" date="2015" name="Genome Announc.">
        <title>Expanding the biotechnology potential of lactobacilli through comparative genomics of 213 strains and associated genera.</title>
        <authorList>
            <person name="Sun Z."/>
            <person name="Harris H.M."/>
            <person name="McCann A."/>
            <person name="Guo C."/>
            <person name="Argimon S."/>
            <person name="Zhang W."/>
            <person name="Yang X."/>
            <person name="Jeffery I.B."/>
            <person name="Cooney J.C."/>
            <person name="Kagawa T.F."/>
            <person name="Liu W."/>
            <person name="Song Y."/>
            <person name="Salvetti E."/>
            <person name="Wrobel A."/>
            <person name="Rasinkangas P."/>
            <person name="Parkhill J."/>
            <person name="Rea M.C."/>
            <person name="O'Sullivan O."/>
            <person name="Ritari J."/>
            <person name="Douillard F.P."/>
            <person name="Paul Ross R."/>
            <person name="Yang R."/>
            <person name="Briner A.E."/>
            <person name="Felis G.E."/>
            <person name="de Vos W.M."/>
            <person name="Barrangou R."/>
            <person name="Klaenhammer T.R."/>
            <person name="Caufield P.W."/>
            <person name="Cui Y."/>
            <person name="Zhang H."/>
            <person name="O'Toole P.W."/>
        </authorList>
    </citation>
    <scope>NUCLEOTIDE SEQUENCE [LARGE SCALE GENOMIC DNA]</scope>
    <source>
        <strain evidence="11 12">NBRC 103219</strain>
    </source>
</reference>
<comment type="subcellular location">
    <subcellularLocation>
        <location evidence="1">Cell membrane</location>
        <topology evidence="1">Peripheral membrane protein</topology>
    </subcellularLocation>
</comment>
<dbReference type="GO" id="GO:0042626">
    <property type="term" value="F:ATPase-coupled transmembrane transporter activity"/>
    <property type="evidence" value="ECO:0007669"/>
    <property type="project" value="TreeGrafter"/>
</dbReference>
<dbReference type="InterPro" id="IPR017871">
    <property type="entry name" value="ABC_transporter-like_CS"/>
</dbReference>
<dbReference type="Gene3D" id="3.40.50.300">
    <property type="entry name" value="P-loop containing nucleotide triphosphate hydrolases"/>
    <property type="match status" value="1"/>
</dbReference>
<dbReference type="SMART" id="SM00382">
    <property type="entry name" value="AAA"/>
    <property type="match status" value="1"/>
</dbReference>
<dbReference type="GO" id="GO:0043190">
    <property type="term" value="C:ATP-binding cassette (ABC) transporter complex"/>
    <property type="evidence" value="ECO:0007669"/>
    <property type="project" value="TreeGrafter"/>
</dbReference>
<dbReference type="InterPro" id="IPR050095">
    <property type="entry name" value="ECF_ABC_transporter_ATP-bd"/>
</dbReference>
<keyword evidence="12" id="KW-1185">Reference proteome</keyword>
<dbReference type="InterPro" id="IPR003593">
    <property type="entry name" value="AAA+_ATPase"/>
</dbReference>
<dbReference type="Proteomes" id="UP000051886">
    <property type="component" value="Unassembled WGS sequence"/>
</dbReference>
<dbReference type="Pfam" id="PF00005">
    <property type="entry name" value="ABC_tran"/>
    <property type="match status" value="1"/>
</dbReference>
<dbReference type="InterPro" id="IPR030947">
    <property type="entry name" value="EcfA_1"/>
</dbReference>
<evidence type="ECO:0000256" key="4">
    <source>
        <dbReference type="ARBA" id="ARBA00022475"/>
    </source>
</evidence>
<dbReference type="FunFam" id="3.40.50.300:FF:000224">
    <property type="entry name" value="Energy-coupling factor transporter ATP-binding protein EcfA"/>
    <property type="match status" value="1"/>
</dbReference>
<dbReference type="STRING" id="449659.IV66_GL002102"/>
<evidence type="ECO:0000256" key="3">
    <source>
        <dbReference type="ARBA" id="ARBA00022448"/>
    </source>
</evidence>
<evidence type="ECO:0000256" key="2">
    <source>
        <dbReference type="ARBA" id="ARBA00005417"/>
    </source>
</evidence>
<dbReference type="PANTHER" id="PTHR43553:SF24">
    <property type="entry name" value="ENERGY-COUPLING FACTOR TRANSPORTER ATP-BINDING PROTEIN ECFA1"/>
    <property type="match status" value="1"/>
</dbReference>
<accession>A0A0R2LJ64</accession>
<keyword evidence="9" id="KW-0812">Transmembrane</keyword>
<feature type="domain" description="ABC transporter" evidence="10">
    <location>
        <begin position="39"/>
        <end position="274"/>
    </location>
</feature>
<keyword evidence="9" id="KW-1133">Transmembrane helix</keyword>
<evidence type="ECO:0000256" key="9">
    <source>
        <dbReference type="SAM" id="Phobius"/>
    </source>
</evidence>
<feature type="transmembrane region" description="Helical" evidence="9">
    <location>
        <begin position="6"/>
        <end position="25"/>
    </location>
</feature>
<dbReference type="PROSITE" id="PS50893">
    <property type="entry name" value="ABC_TRANSPORTER_2"/>
    <property type="match status" value="1"/>
</dbReference>
<evidence type="ECO:0000259" key="10">
    <source>
        <dbReference type="PROSITE" id="PS50893"/>
    </source>
</evidence>
<evidence type="ECO:0000256" key="7">
    <source>
        <dbReference type="ARBA" id="ARBA00022967"/>
    </source>
</evidence>
<keyword evidence="4" id="KW-1003">Cell membrane</keyword>
<dbReference type="GO" id="GO:0016887">
    <property type="term" value="F:ATP hydrolysis activity"/>
    <property type="evidence" value="ECO:0007669"/>
    <property type="project" value="InterPro"/>
</dbReference>
<comment type="caution">
    <text evidence="11">The sequence shown here is derived from an EMBL/GenBank/DDBJ whole genome shotgun (WGS) entry which is preliminary data.</text>
</comment>
<evidence type="ECO:0000313" key="12">
    <source>
        <dbReference type="Proteomes" id="UP000051886"/>
    </source>
</evidence>
<dbReference type="CDD" id="cd03225">
    <property type="entry name" value="ABC_cobalt_CbiO_domain1"/>
    <property type="match status" value="1"/>
</dbReference>
<evidence type="ECO:0000256" key="6">
    <source>
        <dbReference type="ARBA" id="ARBA00022840"/>
    </source>
</evidence>
<proteinExistence type="inferred from homology"/>
<dbReference type="NCBIfam" id="NF010167">
    <property type="entry name" value="PRK13648.1"/>
    <property type="match status" value="1"/>
</dbReference>
<evidence type="ECO:0000256" key="1">
    <source>
        <dbReference type="ARBA" id="ARBA00004202"/>
    </source>
</evidence>
<dbReference type="SUPFAM" id="SSF52540">
    <property type="entry name" value="P-loop containing nucleoside triphosphate hydrolases"/>
    <property type="match status" value="1"/>
</dbReference>
<dbReference type="GO" id="GO:0005524">
    <property type="term" value="F:ATP binding"/>
    <property type="evidence" value="ECO:0007669"/>
    <property type="project" value="UniProtKB-KW"/>
</dbReference>
<keyword evidence="6 11" id="KW-0067">ATP-binding</keyword>
<comment type="similarity">
    <text evidence="2">Belongs to the ABC transporter superfamily.</text>
</comment>
<name>A0A0R2LJ64_9LACO</name>
<dbReference type="InterPro" id="IPR027417">
    <property type="entry name" value="P-loop_NTPase"/>
</dbReference>
<dbReference type="InterPro" id="IPR003439">
    <property type="entry name" value="ABC_transporter-like_ATP-bd"/>
</dbReference>
<evidence type="ECO:0000256" key="8">
    <source>
        <dbReference type="ARBA" id="ARBA00023136"/>
    </source>
</evidence>
<dbReference type="AlphaFoldDB" id="A0A0R2LJ64"/>
<dbReference type="PATRIC" id="fig|449659.4.peg.2158"/>
<dbReference type="NCBIfam" id="TIGR04520">
    <property type="entry name" value="ECF_ATPase_1"/>
    <property type="match status" value="1"/>
</dbReference>
<dbReference type="PROSITE" id="PS00211">
    <property type="entry name" value="ABC_TRANSPORTER_1"/>
    <property type="match status" value="1"/>
</dbReference>
<evidence type="ECO:0000256" key="5">
    <source>
        <dbReference type="ARBA" id="ARBA00022741"/>
    </source>
</evidence>
<keyword evidence="7" id="KW-1278">Translocase</keyword>
<protein>
    <submittedName>
        <fullName evidence="11">ABC transport ATP-binding protein</fullName>
    </submittedName>
</protein>
<gene>
    <name evidence="11" type="ORF">IV66_GL002102</name>
</gene>
<evidence type="ECO:0000313" key="11">
    <source>
        <dbReference type="EMBL" id="KRN98164.1"/>
    </source>
</evidence>
<organism evidence="11 12">
    <name type="scientific">Ligilactobacillus pobuzihii</name>
    <dbReference type="NCBI Taxonomy" id="449659"/>
    <lineage>
        <taxon>Bacteria</taxon>
        <taxon>Bacillati</taxon>
        <taxon>Bacillota</taxon>
        <taxon>Bacilli</taxon>
        <taxon>Lactobacillales</taxon>
        <taxon>Lactobacillaceae</taxon>
        <taxon>Ligilactobacillus</taxon>
    </lineage>
</organism>
<sequence length="313" mass="35591">MPFVYAFNILNLYFFMFRIMVLLILKTKFERERTMDGIIDIKDLCFRYSQENEKLDLSHVDLHVNEGEWLAVIGHNGSGKSTLAKAIDGLIEPESGEIFVDGQKLTEESLWNIRKKIGMVFQNPDNQFVGADVEGDVAFGLENQGIEREEMHIRVKEALQVVNMQDFAKHEPVRLSGGQKQRVAIAGVLALRPKIVIFDESTSMLDPEGRMQIISLIKQMNREEGFTVISITHDIDEASLADRVVVVDDGKIMGDSLPEELFQKGNELIDLGLDVPYPQRLKFELNKRGIQTPSEYMDEGSMVNWLSRSILKN</sequence>
<keyword evidence="5" id="KW-0547">Nucleotide-binding</keyword>
<keyword evidence="3" id="KW-0813">Transport</keyword>
<dbReference type="InterPro" id="IPR015856">
    <property type="entry name" value="ABC_transpr_CbiO/EcfA_su"/>
</dbReference>